<dbReference type="STRING" id="139420.A0A371DX97"/>
<organism evidence="2 3">
    <name type="scientific">Lentinus brumalis</name>
    <dbReference type="NCBI Taxonomy" id="2498619"/>
    <lineage>
        <taxon>Eukaryota</taxon>
        <taxon>Fungi</taxon>
        <taxon>Dikarya</taxon>
        <taxon>Basidiomycota</taxon>
        <taxon>Agaricomycotina</taxon>
        <taxon>Agaricomycetes</taxon>
        <taxon>Polyporales</taxon>
        <taxon>Polyporaceae</taxon>
        <taxon>Lentinus</taxon>
    </lineage>
</organism>
<sequence>MSSKQLLQLAIPLIKAHGFSREALARSVLYLPKPHDQPLSDAAVNSLFGTGDDARRTLIIGWLDHAREEMRTAATTGGAPASLREVLAQRLKVNEPVLSLLPEAFALLASPTYGLPPLDPMPGLKHVSRIADDACYIVGDTSVGPAWFRRRAAVAAAYGAAELHQLTSPKTAYNFLDDVLNLTQKVDSSVGEVELFGNYIWRSWAGIIRSSGVLP</sequence>
<feature type="domain" description="COQ9 C-terminal" evidence="1">
    <location>
        <begin position="123"/>
        <end position="180"/>
    </location>
</feature>
<dbReference type="Proteomes" id="UP000256964">
    <property type="component" value="Unassembled WGS sequence"/>
</dbReference>
<protein>
    <recommendedName>
        <fullName evidence="1">COQ9 C-terminal domain-containing protein</fullName>
    </recommendedName>
</protein>
<name>A0A371DX97_9APHY</name>
<evidence type="ECO:0000313" key="2">
    <source>
        <dbReference type="EMBL" id="RDX57108.1"/>
    </source>
</evidence>
<keyword evidence="3" id="KW-1185">Reference proteome</keyword>
<evidence type="ECO:0000259" key="1">
    <source>
        <dbReference type="Pfam" id="PF08511"/>
    </source>
</evidence>
<accession>A0A371DX97</accession>
<reference evidence="2 3" key="1">
    <citation type="journal article" date="2018" name="Biotechnol. Biofuels">
        <title>Integrative visual omics of the white-rot fungus Polyporus brumalis exposes the biotechnological potential of its oxidative enzymes for delignifying raw plant biomass.</title>
        <authorList>
            <person name="Miyauchi S."/>
            <person name="Rancon A."/>
            <person name="Drula E."/>
            <person name="Hage H."/>
            <person name="Chaduli D."/>
            <person name="Favel A."/>
            <person name="Grisel S."/>
            <person name="Henrissat B."/>
            <person name="Herpoel-Gimbert I."/>
            <person name="Ruiz-Duenas F.J."/>
            <person name="Chevret D."/>
            <person name="Hainaut M."/>
            <person name="Lin J."/>
            <person name="Wang M."/>
            <person name="Pangilinan J."/>
            <person name="Lipzen A."/>
            <person name="Lesage-Meessen L."/>
            <person name="Navarro D."/>
            <person name="Riley R."/>
            <person name="Grigoriev I.V."/>
            <person name="Zhou S."/>
            <person name="Raouche S."/>
            <person name="Rosso M.N."/>
        </authorList>
    </citation>
    <scope>NUCLEOTIDE SEQUENCE [LARGE SCALE GENOMIC DNA]</scope>
    <source>
        <strain evidence="2 3">BRFM 1820</strain>
    </source>
</reference>
<dbReference type="Pfam" id="PF08511">
    <property type="entry name" value="COQ9"/>
    <property type="match status" value="1"/>
</dbReference>
<evidence type="ECO:0000313" key="3">
    <source>
        <dbReference type="Proteomes" id="UP000256964"/>
    </source>
</evidence>
<dbReference type="OrthoDB" id="619536at2759"/>
<proteinExistence type="predicted"/>
<gene>
    <name evidence="2" type="ORF">OH76DRAFT_1451187</name>
</gene>
<dbReference type="AlphaFoldDB" id="A0A371DX97"/>
<dbReference type="EMBL" id="KZ857379">
    <property type="protein sequence ID" value="RDX57108.1"/>
    <property type="molecule type" value="Genomic_DNA"/>
</dbReference>
<dbReference type="InterPro" id="IPR013718">
    <property type="entry name" value="COQ9_C"/>
</dbReference>